<dbReference type="PROSITE" id="PS51257">
    <property type="entry name" value="PROKAR_LIPOPROTEIN"/>
    <property type="match status" value="1"/>
</dbReference>
<sequence length="184" mass="18141">MAHNPRRRAASLAAALAVIALAGALAGCASSNSADSPAAQAAGASAAGSAPLVPAHSATASPNPSSSVNPGGPMSPAPTPTPTPTQVTAPPPNAKYVPIEQATKSPDGRTLSLEIMARGGACGNYVLVVQQSAAQVNVGLAQLPVRKGVMCPMFIGPRIFTAQLTAPVGVRPVVDLSNGARLAP</sequence>
<dbReference type="AlphaFoldDB" id="A0A8J8BBT8"/>
<protein>
    <recommendedName>
        <fullName evidence="5">Lipoprotein</fullName>
    </recommendedName>
</protein>
<keyword evidence="2" id="KW-0732">Signal</keyword>
<dbReference type="EMBL" id="JAGSXH010000027">
    <property type="protein sequence ID" value="MBS2963458.1"/>
    <property type="molecule type" value="Genomic_DNA"/>
</dbReference>
<feature type="signal peptide" evidence="2">
    <location>
        <begin position="1"/>
        <end position="26"/>
    </location>
</feature>
<reference evidence="3" key="1">
    <citation type="submission" date="2021-04" db="EMBL/GenBank/DDBJ databases">
        <title>Genome based classification of Actinospica acidithermotolerans sp. nov., an actinobacterium isolated from an Indonesian hot spring.</title>
        <authorList>
            <person name="Kusuma A.B."/>
            <person name="Putra K.E."/>
            <person name="Nafisah S."/>
            <person name="Loh J."/>
            <person name="Nouioui I."/>
            <person name="Goodfellow M."/>
        </authorList>
    </citation>
    <scope>NUCLEOTIDE SEQUENCE</scope>
    <source>
        <strain evidence="3">DSM 45618</strain>
    </source>
</reference>
<name>A0A8J8BBT8_9ACTN</name>
<dbReference type="Proteomes" id="UP000677913">
    <property type="component" value="Unassembled WGS sequence"/>
</dbReference>
<organism evidence="3 4">
    <name type="scientific">Actinocrinis puniceicyclus</name>
    <dbReference type="NCBI Taxonomy" id="977794"/>
    <lineage>
        <taxon>Bacteria</taxon>
        <taxon>Bacillati</taxon>
        <taxon>Actinomycetota</taxon>
        <taxon>Actinomycetes</taxon>
        <taxon>Catenulisporales</taxon>
        <taxon>Actinospicaceae</taxon>
        <taxon>Actinocrinis</taxon>
    </lineage>
</organism>
<gene>
    <name evidence="3" type="ORF">KGA66_10400</name>
</gene>
<evidence type="ECO:0008006" key="5">
    <source>
        <dbReference type="Google" id="ProtNLM"/>
    </source>
</evidence>
<feature type="chain" id="PRO_5038722516" description="Lipoprotein" evidence="2">
    <location>
        <begin position="27"/>
        <end position="184"/>
    </location>
</feature>
<evidence type="ECO:0000313" key="3">
    <source>
        <dbReference type="EMBL" id="MBS2963458.1"/>
    </source>
</evidence>
<feature type="compositionally biased region" description="Low complexity" evidence="1">
    <location>
        <begin position="29"/>
        <end position="72"/>
    </location>
</feature>
<feature type="compositionally biased region" description="Pro residues" evidence="1">
    <location>
        <begin position="73"/>
        <end position="93"/>
    </location>
</feature>
<evidence type="ECO:0000313" key="4">
    <source>
        <dbReference type="Proteomes" id="UP000677913"/>
    </source>
</evidence>
<accession>A0A8J8BBT8</accession>
<evidence type="ECO:0000256" key="2">
    <source>
        <dbReference type="SAM" id="SignalP"/>
    </source>
</evidence>
<keyword evidence="4" id="KW-1185">Reference proteome</keyword>
<comment type="caution">
    <text evidence="3">The sequence shown here is derived from an EMBL/GenBank/DDBJ whole genome shotgun (WGS) entry which is preliminary data.</text>
</comment>
<feature type="region of interest" description="Disordered" evidence="1">
    <location>
        <begin position="29"/>
        <end position="103"/>
    </location>
</feature>
<proteinExistence type="predicted"/>
<dbReference type="RefSeq" id="WP_211467187.1">
    <property type="nucleotide sequence ID" value="NZ_JAGSXH010000027.1"/>
</dbReference>
<evidence type="ECO:0000256" key="1">
    <source>
        <dbReference type="SAM" id="MobiDB-lite"/>
    </source>
</evidence>